<evidence type="ECO:0000256" key="1">
    <source>
        <dbReference type="SAM" id="MobiDB-lite"/>
    </source>
</evidence>
<proteinExistence type="predicted"/>
<protein>
    <submittedName>
        <fullName evidence="2">Uncharacterized protein</fullName>
    </submittedName>
</protein>
<evidence type="ECO:0000313" key="3">
    <source>
        <dbReference type="Proteomes" id="UP000615446"/>
    </source>
</evidence>
<gene>
    <name evidence="2" type="ORF">RCL2_001251200</name>
</gene>
<comment type="caution">
    <text evidence="2">The sequence shown here is derived from an EMBL/GenBank/DDBJ whole genome shotgun (WGS) entry which is preliminary data.</text>
</comment>
<feature type="region of interest" description="Disordered" evidence="1">
    <location>
        <begin position="64"/>
        <end position="86"/>
    </location>
</feature>
<feature type="compositionally biased region" description="Basic and acidic residues" evidence="1">
    <location>
        <begin position="64"/>
        <end position="77"/>
    </location>
</feature>
<reference evidence="2" key="1">
    <citation type="submission" date="2019-10" db="EMBL/GenBank/DDBJ databases">
        <title>Conservation and host-specific expression of non-tandemly repeated heterogenous ribosome RNA gene in arbuscular mycorrhizal fungi.</title>
        <authorList>
            <person name="Maeda T."/>
            <person name="Kobayashi Y."/>
            <person name="Nakagawa T."/>
            <person name="Ezawa T."/>
            <person name="Yamaguchi K."/>
            <person name="Bino T."/>
            <person name="Nishimoto Y."/>
            <person name="Shigenobu S."/>
            <person name="Kawaguchi M."/>
        </authorList>
    </citation>
    <scope>NUCLEOTIDE SEQUENCE</scope>
    <source>
        <strain evidence="2">HR1</strain>
    </source>
</reference>
<sequence>MRMAVGCAGGVSTGEGGELDVAGDCSDGKIRENWGRRWISGGGLLQIREDSMGDGLINCCREPKEAAQREREGGDDKEAVEDFGGG</sequence>
<accession>A0A8H3QNA0</accession>
<organism evidence="2 3">
    <name type="scientific">Rhizophagus clarus</name>
    <dbReference type="NCBI Taxonomy" id="94130"/>
    <lineage>
        <taxon>Eukaryota</taxon>
        <taxon>Fungi</taxon>
        <taxon>Fungi incertae sedis</taxon>
        <taxon>Mucoromycota</taxon>
        <taxon>Glomeromycotina</taxon>
        <taxon>Glomeromycetes</taxon>
        <taxon>Glomerales</taxon>
        <taxon>Glomeraceae</taxon>
        <taxon>Rhizophagus</taxon>
    </lineage>
</organism>
<dbReference type="Proteomes" id="UP000615446">
    <property type="component" value="Unassembled WGS sequence"/>
</dbReference>
<feature type="compositionally biased region" description="Gly residues" evidence="1">
    <location>
        <begin position="7"/>
        <end position="16"/>
    </location>
</feature>
<evidence type="ECO:0000313" key="2">
    <source>
        <dbReference type="EMBL" id="GES85402.1"/>
    </source>
</evidence>
<feature type="region of interest" description="Disordered" evidence="1">
    <location>
        <begin position="1"/>
        <end position="23"/>
    </location>
</feature>
<dbReference type="AlphaFoldDB" id="A0A8H3QNA0"/>
<dbReference type="EMBL" id="BLAL01000153">
    <property type="protein sequence ID" value="GES85402.1"/>
    <property type="molecule type" value="Genomic_DNA"/>
</dbReference>
<name>A0A8H3QNA0_9GLOM</name>